<dbReference type="InterPro" id="IPR050406">
    <property type="entry name" value="FGGY_Carb_Kinase"/>
</dbReference>
<dbReference type="STRING" id="633147.Olsu_0407"/>
<evidence type="ECO:0000256" key="1">
    <source>
        <dbReference type="ARBA" id="ARBA00009156"/>
    </source>
</evidence>
<organism evidence="7 8">
    <name type="scientific">Olsenella uli (strain ATCC 49627 / DSM 7084 / CCUG 31166 / CIP 109912 / JCM 12494 / LMG 11480 / NCIMB 702895 / VPI D76D-27C)</name>
    <name type="common">Lactobacillus uli</name>
    <dbReference type="NCBI Taxonomy" id="633147"/>
    <lineage>
        <taxon>Bacteria</taxon>
        <taxon>Bacillati</taxon>
        <taxon>Actinomycetota</taxon>
        <taxon>Coriobacteriia</taxon>
        <taxon>Coriobacteriales</taxon>
        <taxon>Atopobiaceae</taxon>
        <taxon>Olsenella</taxon>
    </lineage>
</organism>
<protein>
    <submittedName>
        <fullName evidence="7">Carbohydrate kinase, FGGY</fullName>
    </submittedName>
</protein>
<dbReference type="InterPro" id="IPR018485">
    <property type="entry name" value="FGGY_C"/>
</dbReference>
<evidence type="ECO:0000256" key="3">
    <source>
        <dbReference type="ARBA" id="ARBA00022679"/>
    </source>
</evidence>
<feature type="domain" description="Carbohydrate kinase FGGY C-terminal" evidence="6">
    <location>
        <begin position="256"/>
        <end position="454"/>
    </location>
</feature>
<dbReference type="Pfam" id="PF00370">
    <property type="entry name" value="FGGY_N"/>
    <property type="match status" value="1"/>
</dbReference>
<evidence type="ECO:0000259" key="5">
    <source>
        <dbReference type="Pfam" id="PF00370"/>
    </source>
</evidence>
<dbReference type="PIRSF" id="PIRSF000538">
    <property type="entry name" value="GlpK"/>
    <property type="match status" value="1"/>
</dbReference>
<keyword evidence="2" id="KW-0119">Carbohydrate metabolism</keyword>
<dbReference type="KEGG" id="ols:Olsu_0407"/>
<dbReference type="RefSeq" id="WP_013251283.1">
    <property type="nucleotide sequence ID" value="NC_014363.1"/>
</dbReference>
<dbReference type="OrthoDB" id="9782710at2"/>
<gene>
    <name evidence="7" type="ordered locus">Olsu_0407</name>
</gene>
<keyword evidence="4 7" id="KW-0418">Kinase</keyword>
<dbReference type="HOGENOM" id="CLU_009281_3_4_11"/>
<accession>E1QYR7</accession>
<keyword evidence="3" id="KW-0808">Transferase</keyword>
<comment type="similarity">
    <text evidence="1">Belongs to the FGGY kinase family.</text>
</comment>
<dbReference type="AlphaFoldDB" id="E1QYR7"/>
<dbReference type="InterPro" id="IPR018484">
    <property type="entry name" value="FGGY_N"/>
</dbReference>
<dbReference type="Proteomes" id="UP000000333">
    <property type="component" value="Chromosome"/>
</dbReference>
<dbReference type="Gene3D" id="3.30.420.40">
    <property type="match status" value="2"/>
</dbReference>
<evidence type="ECO:0000313" key="8">
    <source>
        <dbReference type="Proteomes" id="UP000000333"/>
    </source>
</evidence>
<proteinExistence type="inferred from homology"/>
<evidence type="ECO:0000259" key="6">
    <source>
        <dbReference type="Pfam" id="PF02782"/>
    </source>
</evidence>
<dbReference type="InterPro" id="IPR000577">
    <property type="entry name" value="Carb_kinase_FGGY"/>
</dbReference>
<dbReference type="GO" id="GO:0042732">
    <property type="term" value="P:D-xylose metabolic process"/>
    <property type="evidence" value="ECO:0007669"/>
    <property type="project" value="UniProtKB-KW"/>
</dbReference>
<dbReference type="PANTHER" id="PTHR43095">
    <property type="entry name" value="SUGAR KINASE"/>
    <property type="match status" value="1"/>
</dbReference>
<evidence type="ECO:0000256" key="4">
    <source>
        <dbReference type="ARBA" id="ARBA00022777"/>
    </source>
</evidence>
<sequence length="501" mass="55257">MPYAIGIDVGTTNSKVVLCDLSSCVVMDTEKFESPRTVEGEHVDYDINVLMERIVGSLRHCTKRLGASSRDVRFVSIASVGESGVLVHRDGSFDGRSIFWYDRRGETYSNAVCREGYARRMYGITGLPVHPNSALFKILWLRDNGADIGDAVWLPLADFVAWYLCGEQGQDQTLASRTAVLDMKSATVSDEILDRFSLPHTFFPAVKRSGVSRGTVLADISKVTGLPTACEVCVAGHDHMVGSMACGVMSEGSILNSTGTSEGILSLGKEPKLGDEAFDRNLSNGRYVLDGAYSFYTSVPAAGFSFQWGLSVLGMNPDDFFGRGQFDLYDRYVKCRPVDNRPIDSDVLFVPHLRGSGPPHRNPKSRGVFYGLSETTKRDDLVYSLHLGVCMEFNRLFRCMSDESIRAASNIKVIGPAVKNPLWMQMKADVLGVPVIGCDVQEAVALGAVLVAARQRGLSCELSFDSSLYEPDSHRHERLQDVYENRYVPLCDSIRAFEDRL</sequence>
<dbReference type="GO" id="GO:0016301">
    <property type="term" value="F:kinase activity"/>
    <property type="evidence" value="ECO:0007669"/>
    <property type="project" value="UniProtKB-KW"/>
</dbReference>
<keyword evidence="8" id="KW-1185">Reference proteome</keyword>
<keyword evidence="2" id="KW-0859">Xylose metabolism</keyword>
<dbReference type="PATRIC" id="fig|633147.7.peg.1154"/>
<dbReference type="eggNOG" id="COG1070">
    <property type="taxonomic scope" value="Bacteria"/>
</dbReference>
<name>E1QYR7_OLSUV</name>
<dbReference type="PANTHER" id="PTHR43095:SF5">
    <property type="entry name" value="XYLULOSE KINASE"/>
    <property type="match status" value="1"/>
</dbReference>
<dbReference type="InterPro" id="IPR043129">
    <property type="entry name" value="ATPase_NBD"/>
</dbReference>
<evidence type="ECO:0000313" key="7">
    <source>
        <dbReference type="EMBL" id="ADK67531.1"/>
    </source>
</evidence>
<feature type="domain" description="Carbohydrate kinase FGGY N-terminal" evidence="5">
    <location>
        <begin position="3"/>
        <end position="243"/>
    </location>
</feature>
<reference evidence="7 8" key="1">
    <citation type="journal article" date="2010" name="Stand. Genomic Sci.">
        <title>Complete genome sequence of Olsenella uli type strain (VPI D76D-27C).</title>
        <authorList>
            <person name="Goker M."/>
            <person name="Held B."/>
            <person name="Lucas S."/>
            <person name="Nolan M."/>
            <person name="Yasawong M."/>
            <person name="Glavina Del Rio T."/>
            <person name="Tice H."/>
            <person name="Cheng J.F."/>
            <person name="Bruce D."/>
            <person name="Detter J.C."/>
            <person name="Tapia R."/>
            <person name="Han C."/>
            <person name="Goodwin L."/>
            <person name="Pitluck S."/>
            <person name="Liolios K."/>
            <person name="Ivanova N."/>
            <person name="Mavromatis K."/>
            <person name="Mikhailova N."/>
            <person name="Pati A."/>
            <person name="Chen A."/>
            <person name="Palaniappan K."/>
            <person name="Land M."/>
            <person name="Hauser L."/>
            <person name="Chang Y.J."/>
            <person name="Jeffries C.D."/>
            <person name="Rohde M."/>
            <person name="Sikorski J."/>
            <person name="Pukall R."/>
            <person name="Woyke T."/>
            <person name="Bristow J."/>
            <person name="Eisen J.A."/>
            <person name="Markowitz V."/>
            <person name="Hugenholtz P."/>
            <person name="Kyrpides N.C."/>
            <person name="Klenk H.P."/>
            <person name="Lapidus A."/>
        </authorList>
    </citation>
    <scope>NUCLEOTIDE SEQUENCE [LARGE SCALE GENOMIC DNA]</scope>
    <source>
        <strain evidence="8">ATCC 49627 / DSM 7084 / CIP 109912 / JCM 12494 / NCIMB 702895 / VPI D76D-27C</strain>
    </source>
</reference>
<dbReference type="SUPFAM" id="SSF53067">
    <property type="entry name" value="Actin-like ATPase domain"/>
    <property type="match status" value="2"/>
</dbReference>
<dbReference type="EMBL" id="CP002106">
    <property type="protein sequence ID" value="ADK67531.1"/>
    <property type="molecule type" value="Genomic_DNA"/>
</dbReference>
<dbReference type="CDD" id="cd07773">
    <property type="entry name" value="ASKHA_NBD_FGGY_FK"/>
    <property type="match status" value="1"/>
</dbReference>
<evidence type="ECO:0000256" key="2">
    <source>
        <dbReference type="ARBA" id="ARBA00022629"/>
    </source>
</evidence>
<dbReference type="Pfam" id="PF02782">
    <property type="entry name" value="FGGY_C"/>
    <property type="match status" value="1"/>
</dbReference>
<dbReference type="GeneID" id="78511861"/>